<dbReference type="PANTHER" id="PTHR40094:SF1">
    <property type="entry name" value="UBIQUITIN DOMAIN-CONTAINING PROTEIN"/>
    <property type="match status" value="1"/>
</dbReference>
<evidence type="ECO:0000313" key="5">
    <source>
        <dbReference type="EMBL" id="OHT22195.1"/>
    </source>
</evidence>
<sequence>MRRLFGMRWAALLLVLAPVAASSDVAPQVVMATPGGAGGLIERFTMRFSEPMVPLGDPRAAAPFAVACPVPGKGRWVDQSIYVHEFDRALPGGLSCALSLREGLKTLRGATLAGQQSFVIDTGGPVARAVLPSRYGGDVAEDQIFLVAANVVPDRASVAQAAYCAVDGIGEKIAVDVLPPATVGDILAGMGPDRYEVRNFLSEAGLPEALPKDARERATALAGITALKCRRPLPPGRDMALLWGAGISGPGGRTAGADQRFDFTVRKAFEARFECSRVNPQAGCSPVEPANVRFTAPIARAAAEGVRIRLADGTELLPEIADKSAAQVSAVRFKAPFPESVDGRLLLPERLIDDSGRPLANAGRFPLDIRFDAAPPLVKFAAPFGILEAKEGGMLPVAVRNVEPALQGGTLAVDGNIARIDGDDGAVARWLRTIDKADDNDFREEGRGKEKVTVNHTGANAVLRNVAGARPMSLALPGKGRQFEVVGIPLAKPGFYVVELASPALGRALLGRDATRYVSAGALVTNLAVHFKWGRDTSLAWVTALDSGDAVAGADVRITDSCSGRLLAQGRSDARGRLAIRRLPEPETYGACDPEASHPLMISARKDGDFSFTLTSWSKGIQPYDFDLPYGWSDDTDIFHTIFDRSLMRAGDTVHMKHILRRPVAAGFTFAGRLQGVLRLTHRGSDTQFDLPLDIGADGIGETAWTAPAGAPQGDYDLTIVSGDRTIFTNQSIRVDEYRLPTMRATITGPKAAAVRPRLLPVDLFVGYLSGGGASNMGVTLRTAFQTDDSTPKGWEGWSFGGARIEAGVKPLDGDGGEIGGAAVPGVQMLPVTLDGQGTAHTNVEIPQAIDQPTVMAVEMDYQDANGEVLTASRRLPIYPSAVRVGLKTDGWLMKEDDLRLKLVVLDVDGRPVIGRKVKVELYSREVISARRRLIGGFYAYDNSARTTRLKQGCTTKTDSLGLAECRIDPGVSGEIYAVATAEDDAGNASRAVRSLWLAGEDDWWFGGDNGDRMDLVPERLDYKSGETARFQVRMPFREATALVTVEREGVIGSFVTKLSGKDPVIEVPLNGAYAPDVYVSVMAVRGRIGGFRLWLANLARDWGLPFFSREGAAPTALVDLAKPSFRLGIAKINVGWEAHQLAVDVKADRDKYRIRDTAQVSVQVKDAAGTAPKSAEIAFAAVDEALLQLSPNPSWALIDAMMGERPLSVLTSTAQMQVVGKRHYGRKALAAGGGGGGDLSAVNREDFRPVLLWKGRVPLDPQGRAKVAVPLSDALSSFRLVAIATAGADRFGTGSATVRTTQDLTLYSGLPPLVRSGDFYGASFTLRNGSDRPMTVTATAEVAPRIGTARPLTVTIPAGGAVPVTWNLPAPAGIDRLRWTVSARASDGRAVDRITVNQEVAPAVPLETWAATLARVGPQTSIMLAPPAGALPGRGEVSIRLTDSLAPPLDGVRRYMAAYPYDCFEQRLSKAVATDDAGAWGRLAGEIPAYIDRNGLLRYFPVESMEGSEALTAYVLHITAEAGFVLPEAARARMIEALKAVVDGRVESAGQGIGERRYLRLAALAALARNGAATPAMLGQIGLRPADMPSSALADWLVAIDRTGGDPALRQEAERVLRSRLIYEGSRFDLNDAGAAPWWMMTSGDEMAIRALMAILGRPGWQEDGPRMMVGVALRQKRGHWDTTPANAWGALVAKRFAALYPAEAVAGTTTATLGSTTRSQSWPKPGDAPLLRLPLPAARAPLLLAQSGGGGPWAQVALTAAVPLRQPLFAGYRIERQVSVIQQRVKGRFTRGDVLRIRISVDATAERNWVVVSDPIPAGATIVGNLGGQSQQLADQASDGEGVQPSYVGRGLDAWRGYFEWVPRGRFTVEYAVRLNGAGTFQLPPTRVEAMYSPDIHAALPNQPVTVALR</sequence>
<gene>
    <name evidence="5" type="ORF">BHE75_04219</name>
</gene>
<dbReference type="EMBL" id="MIPT01000001">
    <property type="protein sequence ID" value="OHT22195.1"/>
    <property type="molecule type" value="Genomic_DNA"/>
</dbReference>
<dbReference type="Proteomes" id="UP000179467">
    <property type="component" value="Unassembled WGS sequence"/>
</dbReference>
<dbReference type="Pfam" id="PF07703">
    <property type="entry name" value="A2M_BRD"/>
    <property type="match status" value="1"/>
</dbReference>
<dbReference type="InterPro" id="IPR002890">
    <property type="entry name" value="MG2"/>
</dbReference>
<dbReference type="PANTHER" id="PTHR40094">
    <property type="entry name" value="ALPHA-2-MACROGLOBULIN HOMOLOG"/>
    <property type="match status" value="1"/>
</dbReference>
<evidence type="ECO:0000256" key="2">
    <source>
        <dbReference type="SAM" id="SignalP"/>
    </source>
</evidence>
<evidence type="ECO:0000259" key="3">
    <source>
        <dbReference type="SMART" id="SM01359"/>
    </source>
</evidence>
<protein>
    <recommendedName>
        <fullName evidence="7">Alpha-2-macroglobulin</fullName>
    </recommendedName>
</protein>
<dbReference type="Pfam" id="PF17973">
    <property type="entry name" value="bMG10"/>
    <property type="match status" value="1"/>
</dbReference>
<reference evidence="5 6" key="1">
    <citation type="submission" date="2016-09" db="EMBL/GenBank/DDBJ databases">
        <title>Metabolic pathway, cell adaptation mechanisms and a novel monoxygenase revealed through proteogenomic-transcription analysis of a Sphingomonas haloaromaticamans strain degrading the fungicide ortho-phenylphenol.</title>
        <authorList>
            <person name="Perruchon C."/>
            <person name="Papadopoulou E.S."/>
            <person name="Rousidou C."/>
            <person name="Vasileiadis S."/>
            <person name="Tanou G."/>
            <person name="Amoutzias G."/>
            <person name="Molassiotis A."/>
            <person name="Karpouzas D.G."/>
        </authorList>
    </citation>
    <scope>NUCLEOTIDE SEQUENCE [LARGE SCALE GENOMIC DNA]</scope>
    <source>
        <strain evidence="5 6">P3</strain>
    </source>
</reference>
<dbReference type="GO" id="GO:0004866">
    <property type="term" value="F:endopeptidase inhibitor activity"/>
    <property type="evidence" value="ECO:0007669"/>
    <property type="project" value="InterPro"/>
</dbReference>
<feature type="domain" description="Alpha-2-macroglobulin bait region" evidence="3">
    <location>
        <begin position="1014"/>
        <end position="1190"/>
    </location>
</feature>
<comment type="similarity">
    <text evidence="1">Belongs to the protease inhibitor I39 (alpha-2-macroglobulin) family. Bacterial alpha-2-macroglobulin subfamily.</text>
</comment>
<accession>A0A1S1HIX3</accession>
<proteinExistence type="inferred from homology"/>
<feature type="chain" id="PRO_5010369505" description="Alpha-2-macroglobulin" evidence="2">
    <location>
        <begin position="23"/>
        <end position="1912"/>
    </location>
</feature>
<dbReference type="InterPro" id="IPR008930">
    <property type="entry name" value="Terpenoid_cyclase/PrenylTrfase"/>
</dbReference>
<keyword evidence="2" id="KW-0732">Signal</keyword>
<dbReference type="InterPro" id="IPR051802">
    <property type="entry name" value="YfhM-like"/>
</dbReference>
<dbReference type="InterPro" id="IPR011625">
    <property type="entry name" value="A2M_N_BRD"/>
</dbReference>
<dbReference type="InterPro" id="IPR001599">
    <property type="entry name" value="Macroglobln_a2"/>
</dbReference>
<feature type="domain" description="Alpha-2-macroglobulin" evidence="4">
    <location>
        <begin position="1251"/>
        <end position="1341"/>
    </location>
</feature>
<dbReference type="SUPFAM" id="SSF48239">
    <property type="entry name" value="Terpenoid cyclases/Protein prenyltransferases"/>
    <property type="match status" value="1"/>
</dbReference>
<evidence type="ECO:0008006" key="7">
    <source>
        <dbReference type="Google" id="ProtNLM"/>
    </source>
</evidence>
<dbReference type="InterPro" id="IPR021868">
    <property type="entry name" value="Alpha_2_Macroglob_MG3"/>
</dbReference>
<evidence type="ECO:0000259" key="4">
    <source>
        <dbReference type="SMART" id="SM01360"/>
    </source>
</evidence>
<dbReference type="Pfam" id="PF11974">
    <property type="entry name" value="bMG3"/>
    <property type="match status" value="1"/>
</dbReference>
<dbReference type="OrthoDB" id="9767116at2"/>
<dbReference type="Pfam" id="PF00207">
    <property type="entry name" value="A2M"/>
    <property type="match status" value="1"/>
</dbReference>
<keyword evidence="6" id="KW-1185">Reference proteome</keyword>
<organism evidence="5 6">
    <name type="scientific">Edaphosphingomonas haloaromaticamans</name>
    <dbReference type="NCBI Taxonomy" id="653954"/>
    <lineage>
        <taxon>Bacteria</taxon>
        <taxon>Pseudomonadati</taxon>
        <taxon>Pseudomonadota</taxon>
        <taxon>Alphaproteobacteria</taxon>
        <taxon>Sphingomonadales</taxon>
        <taxon>Rhizorhabdaceae</taxon>
        <taxon>Edaphosphingomonas</taxon>
    </lineage>
</organism>
<dbReference type="InterPro" id="IPR041246">
    <property type="entry name" value="Bact_MG10"/>
</dbReference>
<comment type="caution">
    <text evidence="5">The sequence shown here is derived from an EMBL/GenBank/DDBJ whole genome shotgun (WGS) entry which is preliminary data.</text>
</comment>
<name>A0A1S1HIX3_9SPHN</name>
<evidence type="ECO:0000256" key="1">
    <source>
        <dbReference type="ARBA" id="ARBA00010556"/>
    </source>
</evidence>
<dbReference type="SMART" id="SM01359">
    <property type="entry name" value="A2M_N_2"/>
    <property type="match status" value="1"/>
</dbReference>
<evidence type="ECO:0000313" key="6">
    <source>
        <dbReference type="Proteomes" id="UP000179467"/>
    </source>
</evidence>
<dbReference type="SMART" id="SM01360">
    <property type="entry name" value="A2M"/>
    <property type="match status" value="1"/>
</dbReference>
<feature type="signal peptide" evidence="2">
    <location>
        <begin position="1"/>
        <end position="22"/>
    </location>
</feature>
<dbReference type="Pfam" id="PF01835">
    <property type="entry name" value="MG2"/>
    <property type="match status" value="1"/>
</dbReference>